<dbReference type="Pfam" id="PF10988">
    <property type="entry name" value="DUF2807"/>
    <property type="match status" value="1"/>
</dbReference>
<dbReference type="InterPro" id="IPR021255">
    <property type="entry name" value="DUF2807"/>
</dbReference>
<feature type="domain" description="Putative auto-transporter adhesin head GIN" evidence="1">
    <location>
        <begin position="41"/>
        <end position="233"/>
    </location>
</feature>
<accession>A0A2U1JN72</accession>
<proteinExistence type="predicted"/>
<dbReference type="Gene3D" id="2.160.20.120">
    <property type="match status" value="1"/>
</dbReference>
<dbReference type="RefSeq" id="WP_116723907.1">
    <property type="nucleotide sequence ID" value="NZ_QCZI01000003.1"/>
</dbReference>
<evidence type="ECO:0000313" key="3">
    <source>
        <dbReference type="Proteomes" id="UP000245449"/>
    </source>
</evidence>
<gene>
    <name evidence="2" type="ORF">DB895_03155</name>
</gene>
<comment type="caution">
    <text evidence="2">The sequence shown here is derived from an EMBL/GenBank/DDBJ whole genome shotgun (WGS) entry which is preliminary data.</text>
</comment>
<dbReference type="EMBL" id="QCZI01000003">
    <property type="protein sequence ID" value="PWA06434.1"/>
    <property type="molecule type" value="Genomic_DNA"/>
</dbReference>
<evidence type="ECO:0000259" key="1">
    <source>
        <dbReference type="Pfam" id="PF10988"/>
    </source>
</evidence>
<dbReference type="AlphaFoldDB" id="A0A2U1JN72"/>
<dbReference type="Proteomes" id="UP000245449">
    <property type="component" value="Unassembled WGS sequence"/>
</dbReference>
<reference evidence="2 3" key="1">
    <citation type="submission" date="2018-04" db="EMBL/GenBank/DDBJ databases">
        <title>Flavobacterium sp. nov., isolated from glacier ice.</title>
        <authorList>
            <person name="Liu Q."/>
            <person name="Xin Y.-H."/>
        </authorList>
    </citation>
    <scope>NUCLEOTIDE SEQUENCE [LARGE SCALE GENOMIC DNA]</scope>
    <source>
        <strain evidence="2 3">RB1R5</strain>
    </source>
</reference>
<sequence length="249" mass="28304">MMKFFLTLIGLVLFFASCEKTGDCIKSSGQLTSKIYEGILFNKIIVHKGIALVITQGDQYKVEVRTGENLINDIEVKVFDNTLTLEDNTTCNWVREYGETVIYVTAPNITDIYCKTEKNISSNGILTYPNLHLVSMDNVDGYKGIGTGDYILQIDNQNLFIENNNLSRYFISGKTNEMNVNFYENGGIFHGENLFSNTIRLYHRGSNDMFVHPINVITGDIYNVGDVYCNSRPPIFPVVQHYRGRLIFD</sequence>
<name>A0A2U1JN72_9FLAO</name>
<dbReference type="OrthoDB" id="1466971at2"/>
<organism evidence="2 3">
    <name type="scientific">Flavobacterium psychrotolerans</name>
    <dbReference type="NCBI Taxonomy" id="2169410"/>
    <lineage>
        <taxon>Bacteria</taxon>
        <taxon>Pseudomonadati</taxon>
        <taxon>Bacteroidota</taxon>
        <taxon>Flavobacteriia</taxon>
        <taxon>Flavobacteriales</taxon>
        <taxon>Flavobacteriaceae</taxon>
        <taxon>Flavobacterium</taxon>
    </lineage>
</organism>
<keyword evidence="3" id="KW-1185">Reference proteome</keyword>
<dbReference type="PROSITE" id="PS51257">
    <property type="entry name" value="PROKAR_LIPOPROTEIN"/>
    <property type="match status" value="1"/>
</dbReference>
<evidence type="ECO:0000313" key="2">
    <source>
        <dbReference type="EMBL" id="PWA06434.1"/>
    </source>
</evidence>
<protein>
    <submittedName>
        <fullName evidence="2">DUF2807 domain-containing protein</fullName>
    </submittedName>
</protein>